<name>A0ABS5RGS3_9MYCO</name>
<evidence type="ECO:0000313" key="3">
    <source>
        <dbReference type="Proteomes" id="UP001519535"/>
    </source>
</evidence>
<reference evidence="2 3" key="1">
    <citation type="submission" date="2021-05" db="EMBL/GenBank/DDBJ databases">
        <title>Mycobacterium acidophilum sp. nov., an extremely acid-tolerant member of the genus Mycobacterium.</title>
        <authorList>
            <person name="Xia J."/>
        </authorList>
    </citation>
    <scope>NUCLEOTIDE SEQUENCE [LARGE SCALE GENOMIC DNA]</scope>
    <source>
        <strain evidence="2 3">M1</strain>
    </source>
</reference>
<dbReference type="InterPro" id="IPR003737">
    <property type="entry name" value="GlcNAc_PI_deacetylase-related"/>
</dbReference>
<keyword evidence="1" id="KW-0862">Zinc</keyword>
<protein>
    <submittedName>
        <fullName evidence="2">PIG-L family deacetylase</fullName>
    </submittedName>
</protein>
<comment type="caution">
    <text evidence="2">The sequence shown here is derived from an EMBL/GenBank/DDBJ whole genome shotgun (WGS) entry which is preliminary data.</text>
</comment>
<sequence length="218" mass="23799">MIALTTGGIDSVAVIGAHCDDILIGAGATLIEIGRHNPSVVINALVMAGAGTEREVEEKEALAQLCPLAEVRLTVVDRPDGRLPGDWATVKAQLAAFRSSCQPDLVIGPHRGDFHQDHRLLAELIPTEFRDHLVLGYEILKWESDLPNPALYLPISAETAHLKVELLARCYPSQTNHHWFDDEAFLGLMRVRGVQCSARYAEAFTVDKAVFELGGRSA</sequence>
<organism evidence="2 3">
    <name type="scientific">Mycolicibacter acidiphilus</name>
    <dbReference type="NCBI Taxonomy" id="2835306"/>
    <lineage>
        <taxon>Bacteria</taxon>
        <taxon>Bacillati</taxon>
        <taxon>Actinomycetota</taxon>
        <taxon>Actinomycetes</taxon>
        <taxon>Mycobacteriales</taxon>
        <taxon>Mycobacteriaceae</taxon>
        <taxon>Mycolicibacter</taxon>
    </lineage>
</organism>
<dbReference type="RefSeq" id="WP_214092378.1">
    <property type="nucleotide sequence ID" value="NZ_JAHCLR010000012.1"/>
</dbReference>
<dbReference type="EMBL" id="JAHCLR010000012">
    <property type="protein sequence ID" value="MBS9533492.1"/>
    <property type="molecule type" value="Genomic_DNA"/>
</dbReference>
<gene>
    <name evidence="2" type="ORF">KIH27_07810</name>
</gene>
<proteinExistence type="predicted"/>
<evidence type="ECO:0000256" key="1">
    <source>
        <dbReference type="ARBA" id="ARBA00022833"/>
    </source>
</evidence>
<keyword evidence="3" id="KW-1185">Reference proteome</keyword>
<dbReference type="InterPro" id="IPR024078">
    <property type="entry name" value="LmbE-like_dom_sf"/>
</dbReference>
<dbReference type="SUPFAM" id="SSF102588">
    <property type="entry name" value="LmbE-like"/>
    <property type="match status" value="1"/>
</dbReference>
<dbReference type="Proteomes" id="UP001519535">
    <property type="component" value="Unassembled WGS sequence"/>
</dbReference>
<evidence type="ECO:0000313" key="2">
    <source>
        <dbReference type="EMBL" id="MBS9533492.1"/>
    </source>
</evidence>
<dbReference type="Pfam" id="PF02585">
    <property type="entry name" value="PIG-L"/>
    <property type="match status" value="1"/>
</dbReference>
<dbReference type="Gene3D" id="3.40.50.10320">
    <property type="entry name" value="LmbE-like"/>
    <property type="match status" value="1"/>
</dbReference>
<accession>A0ABS5RGS3</accession>